<dbReference type="SUPFAM" id="SSF55205">
    <property type="entry name" value="EPT/RTPC-like"/>
    <property type="match status" value="1"/>
</dbReference>
<sequence>MKDPVVSSPATGSAAERWPAPCPGLALHATVEVPGSKSESNRALVLAALSDGPSTIRGVLDARDTRLMVEALRGLGTGIDHDGDTCHVAPGPLHAATRPIDCGLAGTVMRFVPPVAALAGGRSSFTGDARAAERPLAPLLDGLRQLGASIDADRIPFTLDAGDGLSGGSVRIDASSSSQYVSGLLLAGARFERGLDIEHTGSTVPSAPHIMMTIEMAARHGVRIESLSEGRRWRVIPGAIAARDERIEPDLTNAAAFLAAGVLTGGTVAVAGWPRRSTQPGAVITSVLARMGAAVITAPDGLGASATRLTGARLDLHEASELTPVVAALAAAAHGTTTITGVGHIRGHETDRIKAITTELSRLGVPARELPDGLTVTGMAGHLDQLHPSEGDGLFACHADHRMAHLGALLGLIVPGVRLDDVGCTAKTMPDFPRRWDAMVSAR</sequence>
<evidence type="ECO:0000256" key="3">
    <source>
        <dbReference type="ARBA" id="ARBA00022605"/>
    </source>
</evidence>
<evidence type="ECO:0000256" key="7">
    <source>
        <dbReference type="HAMAP-Rule" id="MF_00210"/>
    </source>
</evidence>
<reference evidence="10" key="2">
    <citation type="submission" date="2018-08" db="EMBL/GenBank/DDBJ databases">
        <authorList>
            <person name="Ferrada E.E."/>
            <person name="Latorre B.A."/>
        </authorList>
    </citation>
    <scope>NUCLEOTIDE SEQUENCE [LARGE SCALE GENOMIC DNA]</scope>
    <source>
        <strain evidence="10">Propionibacterium_australiense1</strain>
    </source>
</reference>
<dbReference type="PANTHER" id="PTHR21090">
    <property type="entry name" value="AROM/DEHYDROQUINATE SYNTHASE"/>
    <property type="match status" value="1"/>
</dbReference>
<feature type="binding site" evidence="7">
    <location>
        <position position="134"/>
    </location>
    <ligand>
        <name>phosphoenolpyruvate</name>
        <dbReference type="ChEBI" id="CHEBI:58702"/>
    </ligand>
</feature>
<keyword evidence="7" id="KW-0963">Cytoplasm</keyword>
<evidence type="ECO:0000256" key="4">
    <source>
        <dbReference type="ARBA" id="ARBA00022679"/>
    </source>
</evidence>
<feature type="binding site" evidence="7">
    <location>
        <position position="402"/>
    </location>
    <ligand>
        <name>phosphoenolpyruvate</name>
        <dbReference type="ChEBI" id="CHEBI:58702"/>
    </ligand>
</feature>
<feature type="binding site" evidence="7">
    <location>
        <position position="37"/>
    </location>
    <ligand>
        <name>phosphoenolpyruvate</name>
        <dbReference type="ChEBI" id="CHEBI:58702"/>
    </ligand>
</feature>
<keyword evidence="3 7" id="KW-0028">Amino-acid biosynthesis</keyword>
<dbReference type="InterPro" id="IPR001986">
    <property type="entry name" value="Enolpyruvate_Tfrase_dom"/>
</dbReference>
<evidence type="ECO:0000256" key="6">
    <source>
        <dbReference type="ARBA" id="ARBA00044633"/>
    </source>
</evidence>
<feature type="binding site" evidence="7">
    <location>
        <position position="206"/>
    </location>
    <ligand>
        <name>3-phosphoshikimate</name>
        <dbReference type="ChEBI" id="CHEBI:145989"/>
    </ligand>
</feature>
<feature type="binding site" evidence="7">
    <location>
        <position position="427"/>
    </location>
    <ligand>
        <name>phosphoenolpyruvate</name>
        <dbReference type="ChEBI" id="CHEBI:58702"/>
    </ligand>
</feature>
<feature type="binding site" evidence="7">
    <location>
        <position position="177"/>
    </location>
    <ligand>
        <name>3-phosphoshikimate</name>
        <dbReference type="ChEBI" id="CHEBI:145989"/>
    </ligand>
</feature>
<evidence type="ECO:0000256" key="5">
    <source>
        <dbReference type="ARBA" id="ARBA00023141"/>
    </source>
</evidence>
<dbReference type="Proteomes" id="UP000263928">
    <property type="component" value="Unassembled WGS sequence"/>
</dbReference>
<dbReference type="EMBL" id="RCIW01000003">
    <property type="protein sequence ID" value="RLP12178.1"/>
    <property type="molecule type" value="Genomic_DNA"/>
</dbReference>
<dbReference type="GO" id="GO:0003866">
    <property type="term" value="F:3-phosphoshikimate 1-carboxyvinyltransferase activity"/>
    <property type="evidence" value="ECO:0007669"/>
    <property type="project" value="UniProtKB-UniRule"/>
</dbReference>
<evidence type="ECO:0000313" key="9">
    <source>
        <dbReference type="EMBL" id="RLP12178.1"/>
    </source>
</evidence>
<dbReference type="Proteomes" id="UP000279336">
    <property type="component" value="Unassembled WGS sequence"/>
</dbReference>
<comment type="catalytic activity">
    <reaction evidence="6">
        <text>3-phosphoshikimate + phosphoenolpyruvate = 5-O-(1-carboxyvinyl)-3-phosphoshikimate + phosphate</text>
        <dbReference type="Rhea" id="RHEA:21256"/>
        <dbReference type="ChEBI" id="CHEBI:43474"/>
        <dbReference type="ChEBI" id="CHEBI:57701"/>
        <dbReference type="ChEBI" id="CHEBI:58702"/>
        <dbReference type="ChEBI" id="CHEBI:145989"/>
        <dbReference type="EC" id="2.5.1.19"/>
    </reaction>
    <physiologicalReaction direction="left-to-right" evidence="6">
        <dbReference type="Rhea" id="RHEA:21257"/>
    </physiologicalReaction>
</comment>
<gene>
    <name evidence="7 9" type="primary">aroA</name>
    <name evidence="9" type="ORF">D7U36_02635</name>
    <name evidence="10" type="ORF">PROPAUS_0276</name>
</gene>
<evidence type="ECO:0000313" key="12">
    <source>
        <dbReference type="Proteomes" id="UP000279336"/>
    </source>
</evidence>
<evidence type="ECO:0000313" key="11">
    <source>
        <dbReference type="Proteomes" id="UP000263928"/>
    </source>
</evidence>
<keyword evidence="4 7" id="KW-0808">Transferase</keyword>
<dbReference type="GO" id="GO:0008652">
    <property type="term" value="P:amino acid biosynthetic process"/>
    <property type="evidence" value="ECO:0007669"/>
    <property type="project" value="UniProtKB-KW"/>
</dbReference>
<comment type="subcellular location">
    <subcellularLocation>
        <location evidence="7">Cytoplasm</location>
    </subcellularLocation>
</comment>
<proteinExistence type="inferred from homology"/>
<dbReference type="PANTHER" id="PTHR21090:SF5">
    <property type="entry name" value="PENTAFUNCTIONAL AROM POLYPEPTIDE"/>
    <property type="match status" value="1"/>
</dbReference>
<feature type="binding site" evidence="7">
    <location>
        <position position="179"/>
    </location>
    <ligand>
        <name>phosphoenolpyruvate</name>
        <dbReference type="ChEBI" id="CHEBI:58702"/>
    </ligand>
</feature>
<feature type="binding site" evidence="7">
    <location>
        <position position="352"/>
    </location>
    <ligand>
        <name>phosphoenolpyruvate</name>
        <dbReference type="ChEBI" id="CHEBI:58702"/>
    </ligand>
</feature>
<dbReference type="PROSITE" id="PS00885">
    <property type="entry name" value="EPSP_SYNTHASE_2"/>
    <property type="match status" value="1"/>
</dbReference>
<dbReference type="RefSeq" id="WP_119160754.1">
    <property type="nucleotide sequence ID" value="NZ_LR134442.1"/>
</dbReference>
<keyword evidence="5 7" id="KW-0057">Aromatic amino acid biosynthesis</keyword>
<dbReference type="InterPro" id="IPR036968">
    <property type="entry name" value="Enolpyruvate_Tfrase_sf"/>
</dbReference>
<feature type="binding site" evidence="7">
    <location>
        <position position="38"/>
    </location>
    <ligand>
        <name>3-phosphoshikimate</name>
        <dbReference type="ChEBI" id="CHEBI:145989"/>
    </ligand>
</feature>
<dbReference type="InterPro" id="IPR023193">
    <property type="entry name" value="EPSP_synthase_CS"/>
</dbReference>
<comment type="subunit">
    <text evidence="7">Monomer.</text>
</comment>
<dbReference type="NCBIfam" id="TIGR01356">
    <property type="entry name" value="aroA"/>
    <property type="match status" value="1"/>
</dbReference>
<dbReference type="Gene3D" id="3.65.10.10">
    <property type="entry name" value="Enolpyruvate transferase domain"/>
    <property type="match status" value="2"/>
</dbReference>
<reference evidence="11" key="1">
    <citation type="submission" date="2018-08" db="EMBL/GenBank/DDBJ databases">
        <authorList>
            <person name="Hornung B."/>
        </authorList>
    </citation>
    <scope>NUCLEOTIDE SEQUENCE [LARGE SCALE GENOMIC DNA]</scope>
</reference>
<organism evidence="10 11">
    <name type="scientific">Propionibacterium australiense</name>
    <dbReference type="NCBI Taxonomy" id="119981"/>
    <lineage>
        <taxon>Bacteria</taxon>
        <taxon>Bacillati</taxon>
        <taxon>Actinomycetota</taxon>
        <taxon>Actinomycetes</taxon>
        <taxon>Propionibacteriales</taxon>
        <taxon>Propionibacteriaceae</taxon>
        <taxon>Propionibacterium</taxon>
    </lineage>
</organism>
<evidence type="ECO:0000313" key="10">
    <source>
        <dbReference type="EMBL" id="SYZ32398.1"/>
    </source>
</evidence>
<accession>A0A383S2Y7</accession>
<feature type="binding site" evidence="7">
    <location>
        <position position="37"/>
    </location>
    <ligand>
        <name>3-phosphoshikimate</name>
        <dbReference type="ChEBI" id="CHEBI:145989"/>
    </ligand>
</feature>
<reference evidence="9 12" key="3">
    <citation type="submission" date="2018-10" db="EMBL/GenBank/DDBJ databases">
        <title>Propionibacterium australiense Genome Sequencing and Assembly.</title>
        <authorList>
            <person name="Bernier A.-M."/>
            <person name="Bernard K."/>
        </authorList>
    </citation>
    <scope>NUCLEOTIDE SEQUENCE [LARGE SCALE GENOMIC DNA]</scope>
    <source>
        <strain evidence="9 12">NML98A078</strain>
    </source>
</reference>
<feature type="binding site" evidence="7">
    <location>
        <position position="179"/>
    </location>
    <ligand>
        <name>3-phosphoshikimate</name>
        <dbReference type="ChEBI" id="CHEBI:145989"/>
    </ligand>
</feature>
<dbReference type="PIRSF" id="PIRSF000505">
    <property type="entry name" value="EPSPS"/>
    <property type="match status" value="1"/>
</dbReference>
<dbReference type="UniPathway" id="UPA00053">
    <property type="reaction ID" value="UER00089"/>
</dbReference>
<keyword evidence="11" id="KW-1185">Reference proteome</keyword>
<protein>
    <recommendedName>
        <fullName evidence="7">3-phosphoshikimate 1-carboxyvinyltransferase</fullName>
        <ecNumber evidence="7">2.5.1.19</ecNumber>
    </recommendedName>
    <alternativeName>
        <fullName evidence="7">5-enolpyruvylshikimate-3-phosphate synthase</fullName>
        <shortName evidence="7">EPSP synthase</shortName>
        <shortName evidence="7">EPSPS</shortName>
    </alternativeName>
</protein>
<dbReference type="InterPro" id="IPR013792">
    <property type="entry name" value="RNA3'P_cycl/enolpyr_Trfase_a/b"/>
</dbReference>
<feature type="domain" description="Enolpyruvate transferase" evidence="8">
    <location>
        <begin position="26"/>
        <end position="435"/>
    </location>
</feature>
<comment type="similarity">
    <text evidence="2 7">Belongs to the EPSP synthase family.</text>
</comment>
<dbReference type="EC" id="2.5.1.19" evidence="7"/>
<evidence type="ECO:0000256" key="2">
    <source>
        <dbReference type="ARBA" id="ARBA00009948"/>
    </source>
</evidence>
<comment type="function">
    <text evidence="7">Catalyzes the transfer of the enolpyruvyl moiety of phosphoenolpyruvate (PEP) to the 5-hydroxyl of shikimate-3-phosphate (S3P) to produce enolpyruvyl shikimate-3-phosphate and inorganic phosphate.</text>
</comment>
<feature type="binding site" evidence="7">
    <location>
        <position position="348"/>
    </location>
    <ligand>
        <name>3-phosphoshikimate</name>
        <dbReference type="ChEBI" id="CHEBI:145989"/>
    </ligand>
</feature>
<feature type="binding site" evidence="7">
    <location>
        <position position="321"/>
    </location>
    <ligand>
        <name>3-phosphoshikimate</name>
        <dbReference type="ChEBI" id="CHEBI:145989"/>
    </ligand>
</feature>
<dbReference type="EMBL" id="UNQJ01000001">
    <property type="protein sequence ID" value="SYZ32398.1"/>
    <property type="molecule type" value="Genomic_DNA"/>
</dbReference>
<dbReference type="InterPro" id="IPR006264">
    <property type="entry name" value="EPSP_synthase"/>
</dbReference>
<dbReference type="GO" id="GO:0005737">
    <property type="term" value="C:cytoplasm"/>
    <property type="evidence" value="ECO:0007669"/>
    <property type="project" value="UniProtKB-SubCell"/>
</dbReference>
<dbReference type="CDD" id="cd01556">
    <property type="entry name" value="EPSP_synthase"/>
    <property type="match status" value="1"/>
</dbReference>
<dbReference type="OrthoDB" id="9809920at2"/>
<feature type="binding site" evidence="7">
    <location>
        <position position="42"/>
    </location>
    <ligand>
        <name>3-phosphoshikimate</name>
        <dbReference type="ChEBI" id="CHEBI:145989"/>
    </ligand>
</feature>
<name>A0A383S2Y7_9ACTN</name>
<dbReference type="AlphaFoldDB" id="A0A383S2Y7"/>
<comment type="pathway">
    <text evidence="1 7">Metabolic intermediate biosynthesis; chorismate biosynthesis; chorismate from D-erythrose 4-phosphate and phosphoenolpyruvate: step 6/7.</text>
</comment>
<feature type="binding site" evidence="7">
    <location>
        <position position="106"/>
    </location>
    <ligand>
        <name>phosphoenolpyruvate</name>
        <dbReference type="ChEBI" id="CHEBI:58702"/>
    </ligand>
</feature>
<dbReference type="GO" id="GO:0009073">
    <property type="term" value="P:aromatic amino acid family biosynthetic process"/>
    <property type="evidence" value="ECO:0007669"/>
    <property type="project" value="UniProtKB-KW"/>
</dbReference>
<dbReference type="PROSITE" id="PS00104">
    <property type="entry name" value="EPSP_SYNTHASE_1"/>
    <property type="match status" value="1"/>
</dbReference>
<evidence type="ECO:0000256" key="1">
    <source>
        <dbReference type="ARBA" id="ARBA00004811"/>
    </source>
</evidence>
<feature type="binding site" evidence="7">
    <location>
        <position position="178"/>
    </location>
    <ligand>
        <name>3-phosphoshikimate</name>
        <dbReference type="ChEBI" id="CHEBI:145989"/>
    </ligand>
</feature>
<dbReference type="Pfam" id="PF00275">
    <property type="entry name" value="EPSP_synthase"/>
    <property type="match status" value="1"/>
</dbReference>
<evidence type="ECO:0000259" key="8">
    <source>
        <dbReference type="Pfam" id="PF00275"/>
    </source>
</evidence>
<dbReference type="GO" id="GO:0009423">
    <property type="term" value="P:chorismate biosynthetic process"/>
    <property type="evidence" value="ECO:0007669"/>
    <property type="project" value="UniProtKB-UniRule"/>
</dbReference>
<dbReference type="HAMAP" id="MF_00210">
    <property type="entry name" value="EPSP_synth"/>
    <property type="match status" value="1"/>
</dbReference>
<dbReference type="FunFam" id="3.65.10.10:FF:000011">
    <property type="entry name" value="3-phosphoshikimate 1-carboxyvinyltransferase"/>
    <property type="match status" value="1"/>
</dbReference>
<comment type="caution">
    <text evidence="7">Lacks conserved residue(s) required for the propagation of feature annotation.</text>
</comment>
<feature type="active site" description="Proton acceptor" evidence="7">
    <location>
        <position position="321"/>
    </location>
</feature>